<comment type="caution">
    <text evidence="1">The sequence shown here is derived from an EMBL/GenBank/DDBJ whole genome shotgun (WGS) entry which is preliminary data.</text>
</comment>
<evidence type="ECO:0000313" key="1">
    <source>
        <dbReference type="EMBL" id="RON81705.1"/>
    </source>
</evidence>
<dbReference type="AlphaFoldDB" id="A0A423MEJ2"/>
<protein>
    <submittedName>
        <fullName evidence="1">Uncharacterized protein</fullName>
    </submittedName>
</protein>
<organism evidence="1 2">
    <name type="scientific">Pseudomonas fluorescens</name>
    <dbReference type="NCBI Taxonomy" id="294"/>
    <lineage>
        <taxon>Bacteria</taxon>
        <taxon>Pseudomonadati</taxon>
        <taxon>Pseudomonadota</taxon>
        <taxon>Gammaproteobacteria</taxon>
        <taxon>Pseudomonadales</taxon>
        <taxon>Pseudomonadaceae</taxon>
        <taxon>Pseudomonas</taxon>
    </lineage>
</organism>
<evidence type="ECO:0000313" key="2">
    <source>
        <dbReference type="Proteomes" id="UP000285378"/>
    </source>
</evidence>
<reference evidence="1 2" key="1">
    <citation type="submission" date="2016-10" db="EMBL/GenBank/DDBJ databases">
        <title>Comparative genome analysis of multiple Pseudomonas spp. focuses on biocontrol and plant growth promoting traits.</title>
        <authorList>
            <person name="Tao X.-Y."/>
            <person name="Taylor C.G."/>
        </authorList>
    </citation>
    <scope>NUCLEOTIDE SEQUENCE [LARGE SCALE GENOMIC DNA]</scope>
    <source>
        <strain evidence="1 2">28B5</strain>
    </source>
</reference>
<sequence length="67" mass="7816">MANVLHALVAFTTIADWIHCVIYTHQLRHRECFRIKDDRPFARIAADRESIMVLGKTRFGGFFFACM</sequence>
<dbReference type="Proteomes" id="UP000285378">
    <property type="component" value="Unassembled WGS sequence"/>
</dbReference>
<dbReference type="EMBL" id="MOBX01000013">
    <property type="protein sequence ID" value="RON81705.1"/>
    <property type="molecule type" value="Genomic_DNA"/>
</dbReference>
<name>A0A423MEJ2_PSEFL</name>
<proteinExistence type="predicted"/>
<gene>
    <name evidence="1" type="ORF">BK670_16190</name>
</gene>
<accession>A0A423MEJ2</accession>